<proteinExistence type="predicted"/>
<dbReference type="Pfam" id="PF06985">
    <property type="entry name" value="HET"/>
    <property type="match status" value="1"/>
</dbReference>
<feature type="domain" description="Heterokaryon incompatibility" evidence="1">
    <location>
        <begin position="13"/>
        <end position="146"/>
    </location>
</feature>
<organism evidence="2 3">
    <name type="scientific">Aplosporella prunicola CBS 121167</name>
    <dbReference type="NCBI Taxonomy" id="1176127"/>
    <lineage>
        <taxon>Eukaryota</taxon>
        <taxon>Fungi</taxon>
        <taxon>Dikarya</taxon>
        <taxon>Ascomycota</taxon>
        <taxon>Pezizomycotina</taxon>
        <taxon>Dothideomycetes</taxon>
        <taxon>Dothideomycetes incertae sedis</taxon>
        <taxon>Botryosphaeriales</taxon>
        <taxon>Aplosporellaceae</taxon>
        <taxon>Aplosporella</taxon>
    </lineage>
</organism>
<evidence type="ECO:0000313" key="3">
    <source>
        <dbReference type="Proteomes" id="UP000799438"/>
    </source>
</evidence>
<name>A0A6A6BS76_9PEZI</name>
<dbReference type="PANTHER" id="PTHR33112">
    <property type="entry name" value="DOMAIN PROTEIN, PUTATIVE-RELATED"/>
    <property type="match status" value="1"/>
</dbReference>
<dbReference type="AlphaFoldDB" id="A0A6A6BS76"/>
<dbReference type="RefSeq" id="XP_033402657.1">
    <property type="nucleotide sequence ID" value="XM_033545256.1"/>
</dbReference>
<gene>
    <name evidence="2" type="ORF">K452DRAFT_337262</name>
</gene>
<dbReference type="OrthoDB" id="3691074at2759"/>
<evidence type="ECO:0000313" key="2">
    <source>
        <dbReference type="EMBL" id="KAF2146949.1"/>
    </source>
</evidence>
<dbReference type="Proteomes" id="UP000799438">
    <property type="component" value="Unassembled WGS sequence"/>
</dbReference>
<sequence>MRLQEPFESQLKYATLSYCWGPALPLRTTSKTLADHKDGIPLHNMPQIDALCIIQDSTEDWETESVKMSDIFAYSFITICAAASNSCSESFLKRSIDHSLIVPFQSSLRPEISGEYSIRLERWSEYPEGSDIRFSKWRSRAWVWQEEVMATRALMFGKSMLQFRCQEEIRAEDGHVKSPSLCLRKESTNEWFWSKAISDYSARDITFTRDRLSAISGIAKFMSNAFTEARVPQKYLAGLWLGRSFEKQLRWVCNRPKFSYEMMASLWDKEVYFAPSWSWASRNTGVDFLHFGGSTECQVVAHDLQPAETDATVAVKFGSSITVRGKLRQSPLTPLDGAFSSNADGLHNRWEVDSSEFGHFRFWLDWVPSVEASSERALQNRLQLLSTTWKLDKWRFSASGLLLTPFHWPIKPVYRRVGVFEVSGDLNWLMEAPDSDVTIM</sequence>
<keyword evidence="3" id="KW-1185">Reference proteome</keyword>
<protein>
    <recommendedName>
        <fullName evidence="1">Heterokaryon incompatibility domain-containing protein</fullName>
    </recommendedName>
</protein>
<reference evidence="2" key="1">
    <citation type="journal article" date="2020" name="Stud. Mycol.">
        <title>101 Dothideomycetes genomes: a test case for predicting lifestyles and emergence of pathogens.</title>
        <authorList>
            <person name="Haridas S."/>
            <person name="Albert R."/>
            <person name="Binder M."/>
            <person name="Bloem J."/>
            <person name="Labutti K."/>
            <person name="Salamov A."/>
            <person name="Andreopoulos B."/>
            <person name="Baker S."/>
            <person name="Barry K."/>
            <person name="Bills G."/>
            <person name="Bluhm B."/>
            <person name="Cannon C."/>
            <person name="Castanera R."/>
            <person name="Culley D."/>
            <person name="Daum C."/>
            <person name="Ezra D."/>
            <person name="Gonzalez J."/>
            <person name="Henrissat B."/>
            <person name="Kuo A."/>
            <person name="Liang C."/>
            <person name="Lipzen A."/>
            <person name="Lutzoni F."/>
            <person name="Magnuson J."/>
            <person name="Mondo S."/>
            <person name="Nolan M."/>
            <person name="Ohm R."/>
            <person name="Pangilinan J."/>
            <person name="Park H.-J."/>
            <person name="Ramirez L."/>
            <person name="Alfaro M."/>
            <person name="Sun H."/>
            <person name="Tritt A."/>
            <person name="Yoshinaga Y."/>
            <person name="Zwiers L.-H."/>
            <person name="Turgeon B."/>
            <person name="Goodwin S."/>
            <person name="Spatafora J."/>
            <person name="Crous P."/>
            <person name="Grigoriev I."/>
        </authorList>
    </citation>
    <scope>NUCLEOTIDE SEQUENCE</scope>
    <source>
        <strain evidence="2">CBS 121167</strain>
    </source>
</reference>
<dbReference type="PANTHER" id="PTHR33112:SF16">
    <property type="entry name" value="HETEROKARYON INCOMPATIBILITY DOMAIN-CONTAINING PROTEIN"/>
    <property type="match status" value="1"/>
</dbReference>
<dbReference type="InterPro" id="IPR010730">
    <property type="entry name" value="HET"/>
</dbReference>
<dbReference type="GeneID" id="54302756"/>
<evidence type="ECO:0000259" key="1">
    <source>
        <dbReference type="Pfam" id="PF06985"/>
    </source>
</evidence>
<dbReference type="EMBL" id="ML995475">
    <property type="protein sequence ID" value="KAF2146949.1"/>
    <property type="molecule type" value="Genomic_DNA"/>
</dbReference>
<accession>A0A6A6BS76</accession>